<dbReference type="GO" id="GO:0005634">
    <property type="term" value="C:nucleus"/>
    <property type="evidence" value="ECO:0007669"/>
    <property type="project" value="TreeGrafter"/>
</dbReference>
<proteinExistence type="predicted"/>
<dbReference type="GO" id="GO:0070920">
    <property type="term" value="P:regulation of regulatory ncRNA processing"/>
    <property type="evidence" value="ECO:0007669"/>
    <property type="project" value="TreeGrafter"/>
</dbReference>
<dbReference type="Pfam" id="PF00035">
    <property type="entry name" value="dsrm"/>
    <property type="match status" value="2"/>
</dbReference>
<evidence type="ECO:0000256" key="1">
    <source>
        <dbReference type="ARBA" id="ARBA00022884"/>
    </source>
</evidence>
<dbReference type="SMART" id="SM00358">
    <property type="entry name" value="DSRM"/>
    <property type="match status" value="2"/>
</dbReference>
<dbReference type="Gene3D" id="3.30.160.20">
    <property type="match status" value="2"/>
</dbReference>
<dbReference type="AlphaFoldDB" id="A0A6I9W3U9"/>
<name>A0A6I9W3U9_9HYME</name>
<dbReference type="OrthoDB" id="7699898at2759"/>
<dbReference type="GO" id="GO:0070578">
    <property type="term" value="C:RISC-loading complex"/>
    <property type="evidence" value="ECO:0007669"/>
    <property type="project" value="TreeGrafter"/>
</dbReference>
<reference evidence="5" key="1">
    <citation type="submission" date="2025-08" db="UniProtKB">
        <authorList>
            <consortium name="RefSeq"/>
        </authorList>
    </citation>
    <scope>IDENTIFICATION</scope>
</reference>
<keyword evidence="4" id="KW-1185">Reference proteome</keyword>
<evidence type="ECO:0000313" key="4">
    <source>
        <dbReference type="Proteomes" id="UP000504615"/>
    </source>
</evidence>
<dbReference type="RefSeq" id="XP_011633125.1">
    <property type="nucleotide sequence ID" value="XM_011634823.1"/>
</dbReference>
<dbReference type="InterPro" id="IPR014720">
    <property type="entry name" value="dsRBD_dom"/>
</dbReference>
<dbReference type="GO" id="GO:0016442">
    <property type="term" value="C:RISC complex"/>
    <property type="evidence" value="ECO:0007669"/>
    <property type="project" value="TreeGrafter"/>
</dbReference>
<accession>A0A6I9W3U9</accession>
<feature type="domain" description="DRBM" evidence="3">
    <location>
        <begin position="118"/>
        <end position="188"/>
    </location>
</feature>
<dbReference type="GO" id="GO:0035197">
    <property type="term" value="F:siRNA binding"/>
    <property type="evidence" value="ECO:0007669"/>
    <property type="project" value="TreeGrafter"/>
</dbReference>
<evidence type="ECO:0000256" key="2">
    <source>
        <dbReference type="PROSITE-ProRule" id="PRU00266"/>
    </source>
</evidence>
<keyword evidence="1 2" id="KW-0694">RNA-binding</keyword>
<dbReference type="PANTHER" id="PTHR46205:SF3">
    <property type="entry name" value="LOQUACIOUS, ISOFORM B"/>
    <property type="match status" value="1"/>
</dbReference>
<dbReference type="KEGG" id="pbar:105424539"/>
<dbReference type="GO" id="GO:0003725">
    <property type="term" value="F:double-stranded RNA binding"/>
    <property type="evidence" value="ECO:0007669"/>
    <property type="project" value="TreeGrafter"/>
</dbReference>
<organism evidence="4 5">
    <name type="scientific">Pogonomyrmex barbatus</name>
    <name type="common">red harvester ant</name>
    <dbReference type="NCBI Taxonomy" id="144034"/>
    <lineage>
        <taxon>Eukaryota</taxon>
        <taxon>Metazoa</taxon>
        <taxon>Ecdysozoa</taxon>
        <taxon>Arthropoda</taxon>
        <taxon>Hexapoda</taxon>
        <taxon>Insecta</taxon>
        <taxon>Pterygota</taxon>
        <taxon>Neoptera</taxon>
        <taxon>Endopterygota</taxon>
        <taxon>Hymenoptera</taxon>
        <taxon>Apocrita</taxon>
        <taxon>Aculeata</taxon>
        <taxon>Formicoidea</taxon>
        <taxon>Formicidae</taxon>
        <taxon>Myrmicinae</taxon>
        <taxon>Pogonomyrmex</taxon>
    </lineage>
</organism>
<protein>
    <submittedName>
        <fullName evidence="5">Interferon-inducible double-stranded RNA-dependent protein kinase activator A-like</fullName>
    </submittedName>
</protein>
<dbReference type="PANTHER" id="PTHR46205">
    <property type="entry name" value="LOQUACIOUS, ISOFORM B"/>
    <property type="match status" value="1"/>
</dbReference>
<sequence length="419" mass="47514">MSKSVINVLQELSLKQGFIPIYNFTEKKSNENNLQFICNVSCKQFKTFGTGSSKKEAKHNAAENMLSLLDTNNEISLPADFSLEHIISSNLSPVKNTVFTKICETSLSPQSVQSVDCNYVGMLQELFQRLKIPANNIEYQVVSEEGPCHLKTFTIEVSVGSYKERGSAQCKKTAKQKAAKNLLLHFNQNIISPNTTNQIITNLNKDNQKTDSLNETDQNTGNLAVTAQNIDDLNIMKSKNVTNSNITINKITEFNMKSLENAIRELGTGILESVSNQSTLAVAKLSEKAKSFYLEYTNQEYKMDRQDPYVINNFHTLFEKNYSSKISYRMREKMQSIIDKYNDQMDLIREIRQDLEKALQVKIEEVNVKTVDSTKCHIICLRLLSSPRITQFGMGETKLKAESRAMYNLMMSILILLNA</sequence>
<dbReference type="PROSITE" id="PS50137">
    <property type="entry name" value="DS_RBD"/>
    <property type="match status" value="2"/>
</dbReference>
<dbReference type="SUPFAM" id="SSF54768">
    <property type="entry name" value="dsRNA-binding domain-like"/>
    <property type="match status" value="2"/>
</dbReference>
<dbReference type="CDD" id="cd00048">
    <property type="entry name" value="DSRM_SF"/>
    <property type="match status" value="1"/>
</dbReference>
<feature type="domain" description="DRBM" evidence="3">
    <location>
        <begin position="4"/>
        <end position="71"/>
    </location>
</feature>
<evidence type="ECO:0000259" key="3">
    <source>
        <dbReference type="PROSITE" id="PS50137"/>
    </source>
</evidence>
<dbReference type="GeneID" id="105424539"/>
<dbReference type="Proteomes" id="UP000504615">
    <property type="component" value="Unplaced"/>
</dbReference>
<dbReference type="InterPro" id="IPR051247">
    <property type="entry name" value="RLC_Component"/>
</dbReference>
<dbReference type="GO" id="GO:0030422">
    <property type="term" value="P:siRNA processing"/>
    <property type="evidence" value="ECO:0007669"/>
    <property type="project" value="TreeGrafter"/>
</dbReference>
<dbReference type="GO" id="GO:0005737">
    <property type="term" value="C:cytoplasm"/>
    <property type="evidence" value="ECO:0007669"/>
    <property type="project" value="TreeGrafter"/>
</dbReference>
<gene>
    <name evidence="5" type="primary">LOC105424539</name>
</gene>
<evidence type="ECO:0000313" key="5">
    <source>
        <dbReference type="RefSeq" id="XP_011633125.1"/>
    </source>
</evidence>